<evidence type="ECO:0000313" key="2">
    <source>
        <dbReference type="EMBL" id="CUK26289.1"/>
    </source>
</evidence>
<accession>A0A0P1IWA7</accession>
<evidence type="ECO:0000313" key="3">
    <source>
        <dbReference type="Proteomes" id="UP000051184"/>
    </source>
</evidence>
<dbReference type="PANTHER" id="PTHR36966">
    <property type="entry name" value="REP-ASSOCIATED TYROSINE TRANSPOSASE"/>
    <property type="match status" value="1"/>
</dbReference>
<dbReference type="GO" id="GO:0004803">
    <property type="term" value="F:transposase activity"/>
    <property type="evidence" value="ECO:0007669"/>
    <property type="project" value="InterPro"/>
</dbReference>
<evidence type="ECO:0000259" key="1">
    <source>
        <dbReference type="SMART" id="SM01321"/>
    </source>
</evidence>
<dbReference type="SUPFAM" id="SSF143422">
    <property type="entry name" value="Transposase IS200-like"/>
    <property type="match status" value="1"/>
</dbReference>
<dbReference type="SMART" id="SM01321">
    <property type="entry name" value="Y1_Tnp"/>
    <property type="match status" value="1"/>
</dbReference>
<dbReference type="AlphaFoldDB" id="A0A0P1IWA7"/>
<dbReference type="InterPro" id="IPR036515">
    <property type="entry name" value="Transposase_17_sf"/>
</dbReference>
<feature type="domain" description="Transposase IS200-like" evidence="1">
    <location>
        <begin position="9"/>
        <end position="149"/>
    </location>
</feature>
<sequence>MSNYIRPKIPGATVFCTVVLAQRGSTLLVDHIDMLREAVKETRDQRQFQIDAWVVLPDHMHFVWTLPEGDCDLGVRVGAMKARFTMKLRRAGFSPPATLPVVRNGRYAGLKPGLRKTKRESALWQRRFWDHHIRNDAEYRAYVQYCHINPVKHGFVERPEDWPYSTVHLEKEM</sequence>
<dbReference type="GO" id="GO:0043565">
    <property type="term" value="F:sequence-specific DNA binding"/>
    <property type="evidence" value="ECO:0007669"/>
    <property type="project" value="TreeGrafter"/>
</dbReference>
<dbReference type="NCBIfam" id="NF047646">
    <property type="entry name" value="REP_Tyr_transpos"/>
    <property type="match status" value="1"/>
</dbReference>
<dbReference type="Proteomes" id="UP000051184">
    <property type="component" value="Unassembled WGS sequence"/>
</dbReference>
<proteinExistence type="predicted"/>
<dbReference type="STRING" id="1715691.TA5113_00926"/>
<dbReference type="RefSeq" id="WP_058315201.1">
    <property type="nucleotide sequence ID" value="NZ_CYTO01000009.1"/>
</dbReference>
<dbReference type="PANTHER" id="PTHR36966:SF1">
    <property type="entry name" value="REP-ASSOCIATED TYROSINE TRANSPOSASE"/>
    <property type="match status" value="1"/>
</dbReference>
<protein>
    <submittedName>
        <fullName evidence="2">Transposase</fullName>
    </submittedName>
</protein>
<dbReference type="OrthoDB" id="9794403at2"/>
<dbReference type="InterPro" id="IPR002686">
    <property type="entry name" value="Transposase_17"/>
</dbReference>
<dbReference type="EMBL" id="CYUE01000020">
    <property type="protein sequence ID" value="CUK26289.1"/>
    <property type="molecule type" value="Genomic_DNA"/>
</dbReference>
<dbReference type="Gene3D" id="3.30.70.1290">
    <property type="entry name" value="Transposase IS200-like"/>
    <property type="match status" value="1"/>
</dbReference>
<gene>
    <name evidence="2" type="ORF">TA5114_02098</name>
</gene>
<dbReference type="GO" id="GO:0006313">
    <property type="term" value="P:DNA transposition"/>
    <property type="evidence" value="ECO:0007669"/>
    <property type="project" value="InterPro"/>
</dbReference>
<reference evidence="3" key="1">
    <citation type="submission" date="2015-09" db="EMBL/GenBank/DDBJ databases">
        <authorList>
            <person name="Rodrigo-Torres Lidia"/>
            <person name="Arahal R.David."/>
        </authorList>
    </citation>
    <scope>NUCLEOTIDE SEQUENCE [LARGE SCALE GENOMIC DNA]</scope>
    <source>
        <strain evidence="3">CECT 5114</strain>
    </source>
</reference>
<organism evidence="2 3">
    <name type="scientific">Cognatishimia activa</name>
    <dbReference type="NCBI Taxonomy" id="1715691"/>
    <lineage>
        <taxon>Bacteria</taxon>
        <taxon>Pseudomonadati</taxon>
        <taxon>Pseudomonadota</taxon>
        <taxon>Alphaproteobacteria</taxon>
        <taxon>Rhodobacterales</taxon>
        <taxon>Paracoccaceae</taxon>
        <taxon>Cognatishimia</taxon>
    </lineage>
</organism>
<keyword evidence="3" id="KW-1185">Reference proteome</keyword>
<name>A0A0P1IWA7_9RHOB</name>
<dbReference type="InterPro" id="IPR052715">
    <property type="entry name" value="RAYT_transposase"/>
</dbReference>